<keyword evidence="6" id="KW-1185">Reference proteome</keyword>
<evidence type="ECO:0000259" key="4">
    <source>
        <dbReference type="Pfam" id="PF13377"/>
    </source>
</evidence>
<dbReference type="RefSeq" id="WP_382376987.1">
    <property type="nucleotide sequence ID" value="NZ_JBHRZI010000023.1"/>
</dbReference>
<evidence type="ECO:0000313" key="6">
    <source>
        <dbReference type="Proteomes" id="UP001595690"/>
    </source>
</evidence>
<comment type="caution">
    <text evidence="5">The sequence shown here is derived from an EMBL/GenBank/DDBJ whole genome shotgun (WGS) entry which is preliminary data.</text>
</comment>
<keyword evidence="2" id="KW-0238">DNA-binding</keyword>
<keyword evidence="3" id="KW-0804">Transcription</keyword>
<feature type="domain" description="Transcriptional regulator LacI/GalR-like sensor" evidence="4">
    <location>
        <begin position="2"/>
        <end position="156"/>
    </location>
</feature>
<evidence type="ECO:0000313" key="5">
    <source>
        <dbReference type="EMBL" id="MFC3895223.1"/>
    </source>
</evidence>
<dbReference type="Pfam" id="PF13377">
    <property type="entry name" value="Peripla_BP_3"/>
    <property type="match status" value="1"/>
</dbReference>
<evidence type="ECO:0000256" key="2">
    <source>
        <dbReference type="ARBA" id="ARBA00023125"/>
    </source>
</evidence>
<name>A0ABV8BZR1_9PSEU</name>
<protein>
    <submittedName>
        <fullName evidence="5">Substrate-binding domain-containing protein</fullName>
    </submittedName>
</protein>
<dbReference type="PANTHER" id="PTHR30146:SF153">
    <property type="entry name" value="LACTOSE OPERON REPRESSOR"/>
    <property type="match status" value="1"/>
</dbReference>
<dbReference type="InterPro" id="IPR046335">
    <property type="entry name" value="LacI/GalR-like_sensor"/>
</dbReference>
<reference evidence="6" key="1">
    <citation type="journal article" date="2019" name="Int. J. Syst. Evol. Microbiol.">
        <title>The Global Catalogue of Microorganisms (GCM) 10K type strain sequencing project: providing services to taxonomists for standard genome sequencing and annotation.</title>
        <authorList>
            <consortium name="The Broad Institute Genomics Platform"/>
            <consortium name="The Broad Institute Genome Sequencing Center for Infectious Disease"/>
            <person name="Wu L."/>
            <person name="Ma J."/>
        </authorList>
    </citation>
    <scope>NUCLEOTIDE SEQUENCE [LARGE SCALE GENOMIC DNA]</scope>
    <source>
        <strain evidence="6">CGMCC 4.7405</strain>
    </source>
</reference>
<organism evidence="5 6">
    <name type="scientific">Lentzea rhizosphaerae</name>
    <dbReference type="NCBI Taxonomy" id="2041025"/>
    <lineage>
        <taxon>Bacteria</taxon>
        <taxon>Bacillati</taxon>
        <taxon>Actinomycetota</taxon>
        <taxon>Actinomycetes</taxon>
        <taxon>Pseudonocardiales</taxon>
        <taxon>Pseudonocardiaceae</taxon>
        <taxon>Lentzea</taxon>
    </lineage>
</organism>
<gene>
    <name evidence="5" type="ORF">ACFOWZ_27400</name>
</gene>
<dbReference type="Gene3D" id="3.40.50.2300">
    <property type="match status" value="2"/>
</dbReference>
<sequence length="162" mass="17053">MGHRRIGMVEGRADALCGVARLHGYHAALAAAGITPDPDLVRPGDFTFQSGYQAGLDLLDLPDPPTAVFAANDPEALGVMAAARVRGLRIPEDLSVVGFDDMSPSRWASPPLTTVRQPFAEMGRAAAEALFQLAAGETLNSTRVELATTLVVRESTAPPCTD</sequence>
<dbReference type="SUPFAM" id="SSF53822">
    <property type="entry name" value="Periplasmic binding protein-like I"/>
    <property type="match status" value="1"/>
</dbReference>
<evidence type="ECO:0000256" key="1">
    <source>
        <dbReference type="ARBA" id="ARBA00023015"/>
    </source>
</evidence>
<accession>A0ABV8BZR1</accession>
<dbReference type="PANTHER" id="PTHR30146">
    <property type="entry name" value="LACI-RELATED TRANSCRIPTIONAL REPRESSOR"/>
    <property type="match status" value="1"/>
</dbReference>
<proteinExistence type="predicted"/>
<dbReference type="Proteomes" id="UP001595690">
    <property type="component" value="Unassembled WGS sequence"/>
</dbReference>
<keyword evidence="1" id="KW-0805">Transcription regulation</keyword>
<evidence type="ECO:0000256" key="3">
    <source>
        <dbReference type="ARBA" id="ARBA00023163"/>
    </source>
</evidence>
<dbReference type="InterPro" id="IPR028082">
    <property type="entry name" value="Peripla_BP_I"/>
</dbReference>
<dbReference type="EMBL" id="JBHRZI010000023">
    <property type="protein sequence ID" value="MFC3895223.1"/>
    <property type="molecule type" value="Genomic_DNA"/>
</dbReference>